<evidence type="ECO:0000256" key="3">
    <source>
        <dbReference type="ARBA" id="ARBA00022840"/>
    </source>
</evidence>
<dbReference type="InterPro" id="IPR004482">
    <property type="entry name" value="Mg_chelat-rel"/>
</dbReference>
<dbReference type="InterPro" id="IPR045006">
    <property type="entry name" value="CHLI-like"/>
</dbReference>
<evidence type="ECO:0000256" key="2">
    <source>
        <dbReference type="ARBA" id="ARBA00022741"/>
    </source>
</evidence>
<dbReference type="PANTHER" id="PTHR32039:SF7">
    <property type="entry name" value="COMPETENCE PROTEIN COMM"/>
    <property type="match status" value="1"/>
</dbReference>
<dbReference type="Gene3D" id="3.40.50.300">
    <property type="entry name" value="P-loop containing nucleotide triphosphate hydrolases"/>
    <property type="match status" value="1"/>
</dbReference>
<dbReference type="Pfam" id="PF01078">
    <property type="entry name" value="Mg_chelatase"/>
    <property type="match status" value="1"/>
</dbReference>
<dbReference type="SUPFAM" id="SSF52540">
    <property type="entry name" value="P-loop containing nucleoside triphosphate hydrolases"/>
    <property type="match status" value="1"/>
</dbReference>
<feature type="domain" description="AAA+ ATPase" evidence="4">
    <location>
        <begin position="211"/>
        <end position="394"/>
    </location>
</feature>
<dbReference type="PRINTS" id="PR01657">
    <property type="entry name" value="MCMFAMILY"/>
</dbReference>
<dbReference type="InterPro" id="IPR001208">
    <property type="entry name" value="MCM_dom"/>
</dbReference>
<reference evidence="5 6" key="1">
    <citation type="submission" date="2014-07" db="EMBL/GenBank/DDBJ databases">
        <authorList>
            <person name="McCorrison J."/>
            <person name="Sanka R."/>
            <person name="Torralba M."/>
            <person name="Gillis M."/>
            <person name="Haft D.H."/>
            <person name="Methe B."/>
            <person name="Sutton G."/>
            <person name="Nelson K.E."/>
        </authorList>
    </citation>
    <scope>NUCLEOTIDE SEQUENCE [LARGE SCALE GENOMIC DNA]</scope>
    <source>
        <strain evidence="5 6">S7-1-13</strain>
    </source>
</reference>
<dbReference type="AlphaFoldDB" id="A0A095YDF9"/>
<dbReference type="Proteomes" id="UP000029579">
    <property type="component" value="Unassembled WGS sequence"/>
</dbReference>
<dbReference type="SUPFAM" id="SSF54211">
    <property type="entry name" value="Ribosomal protein S5 domain 2-like"/>
    <property type="match status" value="1"/>
</dbReference>
<dbReference type="InterPro" id="IPR020568">
    <property type="entry name" value="Ribosomal_Su5_D2-typ_SF"/>
</dbReference>
<dbReference type="Pfam" id="PF13335">
    <property type="entry name" value="Mg_chelatase_C"/>
    <property type="match status" value="1"/>
</dbReference>
<dbReference type="InterPro" id="IPR027417">
    <property type="entry name" value="P-loop_NTPase"/>
</dbReference>
<organism evidence="5 6">
    <name type="scientific">Anaerococcus lactolyticus S7-1-13</name>
    <dbReference type="NCBI Taxonomy" id="1284686"/>
    <lineage>
        <taxon>Bacteria</taxon>
        <taxon>Bacillati</taxon>
        <taxon>Bacillota</taxon>
        <taxon>Tissierellia</taxon>
        <taxon>Tissierellales</taxon>
        <taxon>Peptoniphilaceae</taxon>
        <taxon>Anaerococcus</taxon>
    </lineage>
</organism>
<proteinExistence type="inferred from homology"/>
<dbReference type="GO" id="GO:0003677">
    <property type="term" value="F:DNA binding"/>
    <property type="evidence" value="ECO:0007669"/>
    <property type="project" value="InterPro"/>
</dbReference>
<accession>A0A095YDF9</accession>
<dbReference type="InterPro" id="IPR025158">
    <property type="entry name" value="Mg_chelat-rel_C"/>
</dbReference>
<name>A0A095YDF9_9FIRM</name>
<dbReference type="Pfam" id="PF13541">
    <property type="entry name" value="ChlI"/>
    <property type="match status" value="1"/>
</dbReference>
<protein>
    <submittedName>
        <fullName evidence="5">Magnesium chelatase</fullName>
    </submittedName>
</protein>
<keyword evidence="2" id="KW-0547">Nucleotide-binding</keyword>
<dbReference type="InterPro" id="IPR014721">
    <property type="entry name" value="Ribsml_uS5_D2-typ_fold_subgr"/>
</dbReference>
<dbReference type="EMBL" id="JRMW01000027">
    <property type="protein sequence ID" value="KGF04622.1"/>
    <property type="molecule type" value="Genomic_DNA"/>
</dbReference>
<dbReference type="InterPro" id="IPR000523">
    <property type="entry name" value="Mg_chelatse_chII-like_cat_dom"/>
</dbReference>
<evidence type="ECO:0000256" key="1">
    <source>
        <dbReference type="ARBA" id="ARBA00006354"/>
    </source>
</evidence>
<dbReference type="GO" id="GO:0005524">
    <property type="term" value="F:ATP binding"/>
    <property type="evidence" value="ECO:0007669"/>
    <property type="project" value="UniProtKB-KW"/>
</dbReference>
<dbReference type="Gene3D" id="3.30.230.10">
    <property type="match status" value="1"/>
</dbReference>
<dbReference type="NCBIfam" id="TIGR00368">
    <property type="entry name" value="YifB family Mg chelatase-like AAA ATPase"/>
    <property type="match status" value="1"/>
</dbReference>
<dbReference type="eggNOG" id="COG0606">
    <property type="taxonomic scope" value="Bacteria"/>
</dbReference>
<dbReference type="SMART" id="SM00382">
    <property type="entry name" value="AAA"/>
    <property type="match status" value="1"/>
</dbReference>
<evidence type="ECO:0000313" key="5">
    <source>
        <dbReference type="EMBL" id="KGF04622.1"/>
    </source>
</evidence>
<dbReference type="RefSeq" id="WP_037327050.1">
    <property type="nucleotide sequence ID" value="NZ_JRMW01000027.1"/>
</dbReference>
<keyword evidence="3" id="KW-0067">ATP-binding</keyword>
<gene>
    <name evidence="5" type="ORF">HMPREF1630_03525</name>
</gene>
<dbReference type="OrthoDB" id="9813147at2"/>
<dbReference type="PANTHER" id="PTHR32039">
    <property type="entry name" value="MAGNESIUM-CHELATASE SUBUNIT CHLI"/>
    <property type="match status" value="1"/>
</dbReference>
<evidence type="ECO:0000259" key="4">
    <source>
        <dbReference type="SMART" id="SM00382"/>
    </source>
</evidence>
<sequence length="509" mass="56882">MYSKTNTTSLIGLEGKLVEVESDITSGIPAFNIVGLPDSSIKESKDRVRVALVNSSYKFPAGRITINLSPADLKKEGTQLDLPIAISLLSSMGVIERAYDDYIFLGELSLDGRILPIRGALAMVISMREQGFTKFIISDENKEECAIISDIEVYPFNKLNDVVAFLNGDLKKDSYKINPALLKEEISYDLDFKDLKGQENLKRALQIAAAGGHNLLMVGPPGSGKTFSAKHLPTILPDMSFEERVEVTKIYSIMGLLDSGHLVSARPFRAPHHSSSQVALIGGGHSVPKPGEITLAHRGVLFLDEFPEYQKNVIEALREPLENKEINVARAQASVKYPSDFILIAAMNPCPCGNYGNPLKECTCSINEIRRYLSKISSPILDRIDIHIEIKPVKYDDLNDDIKSKSSSELKSEVVRARKIQAERYKDEKIKTNALLSTRQMKKYIKLSPEVEKMGQMAFNKYNFSVRSYNKILKMARTIADLEASEEITSKHLLEAVRYRALDDKYWSV</sequence>
<dbReference type="InterPro" id="IPR003593">
    <property type="entry name" value="AAA+_ATPase"/>
</dbReference>
<comment type="caution">
    <text evidence="5">The sequence shown here is derived from an EMBL/GenBank/DDBJ whole genome shotgun (WGS) entry which is preliminary data.</text>
</comment>
<evidence type="ECO:0000313" key="6">
    <source>
        <dbReference type="Proteomes" id="UP000029579"/>
    </source>
</evidence>
<comment type="similarity">
    <text evidence="1">Belongs to the Mg-chelatase subunits D/I family. ComM subfamily.</text>
</comment>